<keyword evidence="2" id="KW-1185">Reference proteome</keyword>
<name>A0A927BDG8_9BACT</name>
<dbReference type="RefSeq" id="WP_191004907.1">
    <property type="nucleotide sequence ID" value="NZ_JACXAD010000008.1"/>
</dbReference>
<dbReference type="EMBL" id="JACXAD010000008">
    <property type="protein sequence ID" value="MBD2768093.1"/>
    <property type="molecule type" value="Genomic_DNA"/>
</dbReference>
<dbReference type="Proteomes" id="UP000612233">
    <property type="component" value="Unassembled WGS sequence"/>
</dbReference>
<organism evidence="1 2">
    <name type="scientific">Hymenobacter montanus</name>
    <dbReference type="NCBI Taxonomy" id="2771359"/>
    <lineage>
        <taxon>Bacteria</taxon>
        <taxon>Pseudomonadati</taxon>
        <taxon>Bacteroidota</taxon>
        <taxon>Cytophagia</taxon>
        <taxon>Cytophagales</taxon>
        <taxon>Hymenobacteraceae</taxon>
        <taxon>Hymenobacter</taxon>
    </lineage>
</organism>
<sequence>MAYTIKKTEIIDYPPEKLKAFKLMAYEWIDNLNFTLSPKQCIENADEYVAIAKQRFLEDGWHGDGEVELMWVPPFMLNEDKQTEFTKGVVIWHVKQIEDGISWILYPKELFDGILFEKII</sequence>
<accession>A0A927BDG8</accession>
<dbReference type="AlphaFoldDB" id="A0A927BDG8"/>
<comment type="caution">
    <text evidence="1">The sequence shown here is derived from an EMBL/GenBank/DDBJ whole genome shotgun (WGS) entry which is preliminary data.</text>
</comment>
<gene>
    <name evidence="1" type="ORF">IC235_09345</name>
</gene>
<evidence type="ECO:0000313" key="2">
    <source>
        <dbReference type="Proteomes" id="UP000612233"/>
    </source>
</evidence>
<evidence type="ECO:0000313" key="1">
    <source>
        <dbReference type="EMBL" id="MBD2768093.1"/>
    </source>
</evidence>
<reference evidence="1" key="1">
    <citation type="submission" date="2020-09" db="EMBL/GenBank/DDBJ databases">
        <authorList>
            <person name="Kim M.K."/>
        </authorList>
    </citation>
    <scope>NUCLEOTIDE SEQUENCE</scope>
    <source>
        <strain evidence="1">BT664</strain>
    </source>
</reference>
<protein>
    <submittedName>
        <fullName evidence="1">Uncharacterized protein</fullName>
    </submittedName>
</protein>
<proteinExistence type="predicted"/>